<feature type="domain" description="RNA polymerase sigma-70 region 2" evidence="5">
    <location>
        <begin position="18"/>
        <end position="87"/>
    </location>
</feature>
<evidence type="ECO:0000313" key="6">
    <source>
        <dbReference type="EMBL" id="OKA34396.1"/>
    </source>
</evidence>
<comment type="caution">
    <text evidence="6">The sequence shown here is derived from an EMBL/GenBank/DDBJ whole genome shotgun (WGS) entry which is preliminary data.</text>
</comment>
<dbReference type="Gene3D" id="1.20.120.1810">
    <property type="match status" value="1"/>
</dbReference>
<dbReference type="SUPFAM" id="SSF88659">
    <property type="entry name" value="Sigma3 and sigma4 domains of RNA polymerase sigma factors"/>
    <property type="match status" value="1"/>
</dbReference>
<dbReference type="InterPro" id="IPR013324">
    <property type="entry name" value="RNA_pol_sigma_r3/r4-like"/>
</dbReference>
<sequence length="242" mass="27340">MPEVVDVKAMSDDEFVKKYKKLAYKFVWEKYGSNMESIKSNTGLEIEDLIQCGMIGLLKARKDFDPAYGCKFSTIAIPKMHGETSRAIISNQKVKVPGEIFYLKGRILRKKLAEEKPEVISQQLGVSVEDVEEALQYQQIPRSLHDVTFSSGSGDNDITLEQLLVDESSIRKTEEIAEKIVMHSFINTLPDRELMIWDMYSNHMSQGSIGEKIGISQTQVSRILKRINERATAFGKSQGVAK</sequence>
<dbReference type="InterPro" id="IPR007627">
    <property type="entry name" value="RNA_pol_sigma70_r2"/>
</dbReference>
<dbReference type="Gene3D" id="1.20.140.160">
    <property type="match status" value="1"/>
</dbReference>
<dbReference type="Proteomes" id="UP000186535">
    <property type="component" value="Unassembled WGS sequence"/>
</dbReference>
<keyword evidence="2" id="KW-0731">Sigma factor</keyword>
<keyword evidence="3" id="KW-0238">DNA-binding</keyword>
<evidence type="ECO:0000256" key="4">
    <source>
        <dbReference type="ARBA" id="ARBA00023163"/>
    </source>
</evidence>
<dbReference type="GO" id="GO:0006352">
    <property type="term" value="P:DNA-templated transcription initiation"/>
    <property type="evidence" value="ECO:0007669"/>
    <property type="project" value="InterPro"/>
</dbReference>
<name>A0A1C4C9W2_BACCE</name>
<dbReference type="InterPro" id="IPR013325">
    <property type="entry name" value="RNA_pol_sigma_r2"/>
</dbReference>
<dbReference type="GO" id="GO:0016987">
    <property type="term" value="F:sigma factor activity"/>
    <property type="evidence" value="ECO:0007669"/>
    <property type="project" value="UniProtKB-KW"/>
</dbReference>
<keyword evidence="4" id="KW-0804">Transcription</keyword>
<dbReference type="NCBIfam" id="TIGR02937">
    <property type="entry name" value="sigma70-ECF"/>
    <property type="match status" value="1"/>
</dbReference>
<proteinExistence type="predicted"/>
<keyword evidence="1" id="KW-0805">Transcription regulation</keyword>
<protein>
    <submittedName>
        <fullName evidence="6">RNA polymerase subunit sigma-28</fullName>
    </submittedName>
</protein>
<accession>A0A1C4C9W2</accession>
<dbReference type="RefSeq" id="WP_073518420.1">
    <property type="nucleotide sequence ID" value="NZ_MPOM01000003.1"/>
</dbReference>
<evidence type="ECO:0000256" key="2">
    <source>
        <dbReference type="ARBA" id="ARBA00023082"/>
    </source>
</evidence>
<evidence type="ECO:0000259" key="5">
    <source>
        <dbReference type="Pfam" id="PF04542"/>
    </source>
</evidence>
<evidence type="ECO:0000256" key="3">
    <source>
        <dbReference type="ARBA" id="ARBA00023125"/>
    </source>
</evidence>
<dbReference type="PANTHER" id="PTHR30385:SF4">
    <property type="entry name" value="RNA POLYMERASE SIGMA-E FACTOR"/>
    <property type="match status" value="1"/>
</dbReference>
<dbReference type="EMBL" id="MPON01000010">
    <property type="protein sequence ID" value="OKA34396.1"/>
    <property type="molecule type" value="Genomic_DNA"/>
</dbReference>
<reference evidence="6 7" key="1">
    <citation type="submission" date="2016-11" db="EMBL/GenBank/DDBJ databases">
        <title>Identification of Bacillus cereus isolated from egg-white.</title>
        <authorList>
            <person name="Soni A."/>
            <person name="Oey I."/>
            <person name="Silcock P."/>
            <person name="Bremer P."/>
        </authorList>
    </citation>
    <scope>NUCLEOTIDE SEQUENCE [LARGE SCALE GENOMIC DNA]</scope>
    <source>
        <strain evidence="6 7">NZAS03</strain>
    </source>
</reference>
<evidence type="ECO:0000256" key="1">
    <source>
        <dbReference type="ARBA" id="ARBA00023015"/>
    </source>
</evidence>
<dbReference type="Pfam" id="PF04542">
    <property type="entry name" value="Sigma70_r2"/>
    <property type="match status" value="1"/>
</dbReference>
<dbReference type="GO" id="GO:0003677">
    <property type="term" value="F:DNA binding"/>
    <property type="evidence" value="ECO:0007669"/>
    <property type="project" value="UniProtKB-KW"/>
</dbReference>
<dbReference type="PANTHER" id="PTHR30385">
    <property type="entry name" value="SIGMA FACTOR F FLAGELLAR"/>
    <property type="match status" value="1"/>
</dbReference>
<dbReference type="SUPFAM" id="SSF88946">
    <property type="entry name" value="Sigma2 domain of RNA polymerase sigma factors"/>
    <property type="match status" value="1"/>
</dbReference>
<gene>
    <name evidence="6" type="ORF">BJR07_23025</name>
</gene>
<dbReference type="AlphaFoldDB" id="A0A1C4C9W2"/>
<dbReference type="InterPro" id="IPR014284">
    <property type="entry name" value="RNA_pol_sigma-70_dom"/>
</dbReference>
<organism evidence="6 7">
    <name type="scientific">Bacillus cereus</name>
    <dbReference type="NCBI Taxonomy" id="1396"/>
    <lineage>
        <taxon>Bacteria</taxon>
        <taxon>Bacillati</taxon>
        <taxon>Bacillota</taxon>
        <taxon>Bacilli</taxon>
        <taxon>Bacillales</taxon>
        <taxon>Bacillaceae</taxon>
        <taxon>Bacillus</taxon>
        <taxon>Bacillus cereus group</taxon>
    </lineage>
</organism>
<evidence type="ECO:0000313" key="7">
    <source>
        <dbReference type="Proteomes" id="UP000186535"/>
    </source>
</evidence>